<dbReference type="AlphaFoldDB" id="L2F8N6"/>
<dbReference type="InterPro" id="IPR041459">
    <property type="entry name" value="MPTase-PolyVal"/>
</dbReference>
<dbReference type="EMBL" id="ANIN01000001">
    <property type="protein sequence ID" value="ELA09265.1"/>
    <property type="molecule type" value="Genomic_DNA"/>
</dbReference>
<dbReference type="Pfam" id="PF18974">
    <property type="entry name" value="DUF5710"/>
    <property type="match status" value="1"/>
</dbReference>
<dbReference type="Pfam" id="PF18798">
    <property type="entry name" value="LPD3"/>
    <property type="match status" value="1"/>
</dbReference>
<evidence type="ECO:0000313" key="8">
    <source>
        <dbReference type="EMBL" id="ELA09265.1"/>
    </source>
</evidence>
<feature type="compositionally biased region" description="Low complexity" evidence="1">
    <location>
        <begin position="1133"/>
        <end position="1142"/>
    </location>
</feature>
<dbReference type="Pfam" id="PF13362">
    <property type="entry name" value="Toprim_3"/>
    <property type="match status" value="1"/>
</dbReference>
<evidence type="ECO:0000259" key="2">
    <source>
        <dbReference type="Pfam" id="PF08401"/>
    </source>
</evidence>
<dbReference type="InterPro" id="IPR013610">
    <property type="entry name" value="ArdC_N"/>
</dbReference>
<dbReference type="InterPro" id="IPR006171">
    <property type="entry name" value="TOPRIM_dom"/>
</dbReference>
<feature type="domain" description="N-terminal" evidence="2">
    <location>
        <begin position="6"/>
        <end position="134"/>
    </location>
</feature>
<evidence type="ECO:0000259" key="3">
    <source>
        <dbReference type="Pfam" id="PF13362"/>
    </source>
</evidence>
<feature type="compositionally biased region" description="Polar residues" evidence="1">
    <location>
        <begin position="1150"/>
        <end position="1160"/>
    </location>
</feature>
<dbReference type="Pfam" id="PF18819">
    <property type="entry name" value="MuF_C"/>
    <property type="match status" value="1"/>
</dbReference>
<evidence type="ECO:0000259" key="4">
    <source>
        <dbReference type="Pfam" id="PF18798"/>
    </source>
</evidence>
<evidence type="ECO:0000259" key="6">
    <source>
        <dbReference type="Pfam" id="PF18819"/>
    </source>
</evidence>
<feature type="domain" description="Large polyvalent protein-associated" evidence="4">
    <location>
        <begin position="548"/>
        <end position="651"/>
    </location>
</feature>
<gene>
    <name evidence="8" type="ORF">MOMA_02630</name>
</gene>
<feature type="domain" description="Polyvalent protein metallopeptidase" evidence="5">
    <location>
        <begin position="167"/>
        <end position="286"/>
    </location>
</feature>
<evidence type="ECO:0000259" key="5">
    <source>
        <dbReference type="Pfam" id="PF18818"/>
    </source>
</evidence>
<dbReference type="Pfam" id="PF18818">
    <property type="entry name" value="MPTase-PolyVal"/>
    <property type="match status" value="1"/>
</dbReference>
<protein>
    <submittedName>
        <fullName evidence="8">TraC protein</fullName>
    </submittedName>
</protein>
<evidence type="ECO:0000256" key="1">
    <source>
        <dbReference type="SAM" id="MobiDB-lite"/>
    </source>
</evidence>
<dbReference type="PATRIC" id="fig|1230338.3.peg.574"/>
<dbReference type="InterPro" id="IPR041131">
    <property type="entry name" value="MuF_C"/>
</dbReference>
<dbReference type="InterPro" id="IPR034154">
    <property type="entry name" value="TOPRIM_DnaG/twinkle"/>
</dbReference>
<dbReference type="eggNOG" id="COG4643">
    <property type="taxonomic scope" value="Bacteria"/>
</dbReference>
<dbReference type="STRING" id="1230338.MOMA_02630"/>
<dbReference type="CDD" id="cd01029">
    <property type="entry name" value="TOPRIM_primases"/>
    <property type="match status" value="1"/>
</dbReference>
<accession>L2F8N6</accession>
<proteinExistence type="predicted"/>
<dbReference type="InterPro" id="IPR043764">
    <property type="entry name" value="DUF5710"/>
</dbReference>
<name>L2F8N6_9GAMM</name>
<dbReference type="Proteomes" id="UP000023795">
    <property type="component" value="Unassembled WGS sequence"/>
</dbReference>
<dbReference type="eggNOG" id="COG4227">
    <property type="taxonomic scope" value="Bacteria"/>
</dbReference>
<organism evidence="8 9">
    <name type="scientific">Moraxella macacae 0408225</name>
    <dbReference type="NCBI Taxonomy" id="1230338"/>
    <lineage>
        <taxon>Bacteria</taxon>
        <taxon>Pseudomonadati</taxon>
        <taxon>Pseudomonadota</taxon>
        <taxon>Gammaproteobacteria</taxon>
        <taxon>Moraxellales</taxon>
        <taxon>Moraxellaceae</taxon>
        <taxon>Moraxella</taxon>
    </lineage>
</organism>
<keyword evidence="9" id="KW-1185">Reference proteome</keyword>
<evidence type="ECO:0000313" key="9">
    <source>
        <dbReference type="Proteomes" id="UP000023795"/>
    </source>
</evidence>
<dbReference type="InterPro" id="IPR040824">
    <property type="entry name" value="LPD3"/>
</dbReference>
<dbReference type="GO" id="GO:0003697">
    <property type="term" value="F:single-stranded DNA binding"/>
    <property type="evidence" value="ECO:0007669"/>
    <property type="project" value="InterPro"/>
</dbReference>
<feature type="domain" description="Phage MuF C-terminal" evidence="6">
    <location>
        <begin position="357"/>
        <end position="456"/>
    </location>
</feature>
<evidence type="ECO:0000259" key="7">
    <source>
        <dbReference type="Pfam" id="PF18974"/>
    </source>
</evidence>
<dbReference type="Pfam" id="PF08401">
    <property type="entry name" value="ArdcN"/>
    <property type="match status" value="1"/>
</dbReference>
<comment type="caution">
    <text evidence="8">The sequence shown here is derived from an EMBL/GenBank/DDBJ whole genome shotgun (WGS) entry which is preliminary data.</text>
</comment>
<sequence>MSKHDDYIQEIANDLIEQIKNNNAVWQKPWQGTEHLLPVNHQGKPYSGINVLRLLLKAQKQGYGDNRWFTYNNAKEQGGQVKRGEKATSITFYVTTERIDKTDANGKVVLDEKGKPIKEEVKLDRPKVVTYNLFNAQQIDGLPPRPIPPKLEAWERHAKAEAIIRGIEKQGLTIVHQASDRAYYSPQDDRIVMPERSQFATADLYYATLLHEIGHATGHESRLNRDLSGGFGSQNYAKEELRAEISSMIIGQQLQIGHDPSQHHAYLQSWVKAIEEDPKEIFRAVKDADKISDYVMGLGEELEVKAEYQNDFEKKIDDVINHNPLDGAKIVIGNTPEVFKMLGVDDKPVYIHRKTILKDAIKKHNVTAEDLKQLPKQLESPIAIMNSSNNSSNPNAYVVLTSLVEYEKNKEKPIIIALDVITNKGAIEVTSVYGRRQSQLENDLANTIYWNKEKGQKFVDNFGYQLPPSLSNLTDLPSDIKTNDDLSQYILQKNSNTSQTTEQKTMKTYQSKYTDEQLSQFSQFLNGEPITAVSSGQIKRDENGKVIANAKEYMQQWLAENRPDGIFHHPQIGDVNLFARGVKDSISHYGADVHVNALPTVPYVLENSVVIDKSSDKGGKNIENYILASPIKIDDENHYAVVRLKKELDKDKNPKFYIVSAETETEAQKNTALALETRSTHDGYIAGGKNRLLNILHETLAEVKAWENKNQTKKLNPNTAQDKTYLYVPYEDKDRAKQLGAKWDKEVGSWYAPIGSDLTKFSEWRNPPIQNSKSHEQEFGEFLSSMGADVQGMPIMDGRWHRVHIDGDKGKTKNANYVGWLDGGKPRGYFKNFKTGETATWVTQQKNIQVKSLAEIEKIRAKADEQQQAIYDKTAYFAKQVFDVAPIANNHPYLTKKGVQAHNLRLVPDPSQIPTDSNIKIAHDGRQAKAMRENFKESGQNFTVLTKGDLLIPAFDKDGKLTTFQTISSNTNNFKSYLKDGQKSGSYLILGEIKDGEPVLIAEGYATGATLHEQLNRPVIVAFDSGNLMNTALAVREKLPNSNIYLMADNDHQTEKQRMAKGYTSNLNSGIEKATEASRAIGGYVIAPTFSPNDEGSDFNDLYKTYGFHVFKEQIKKRVYEIKGIETDRPVLQSAQSTQNQEQQHDPRTQEPNPRTTQTVSRHDSSRATTSHEHSLDTQRVDDRGGESPERKLFTSEPRLFGQPELIEKVNQHPTLSQSDKQNIAKWADWLCQTYQDSPDFIAKKINDLNDKIPDIANGKFTLPNFTDFQRQKEMERD</sequence>
<feature type="compositionally biased region" description="Basic and acidic residues" evidence="1">
    <location>
        <begin position="1161"/>
        <end position="1194"/>
    </location>
</feature>
<reference evidence="8 9" key="1">
    <citation type="journal article" date="2013" name="Genome Announc.">
        <title>Genome Sequence of Moraxella macacae 0408225, a Novel Bacterial Species Isolated from a Cynomolgus Macaque with Epistaxis.</title>
        <authorList>
            <person name="Ladner J.T."/>
            <person name="Whitehouse C.A."/>
            <person name="Koroleva G.I."/>
            <person name="Palacios G.F."/>
        </authorList>
    </citation>
    <scope>NUCLEOTIDE SEQUENCE [LARGE SCALE GENOMIC DNA]</scope>
    <source>
        <strain evidence="8 9">0408225</strain>
    </source>
</reference>
<feature type="domain" description="DUF5710" evidence="7">
    <location>
        <begin position="723"/>
        <end position="764"/>
    </location>
</feature>
<feature type="domain" description="Toprim" evidence="3">
    <location>
        <begin position="999"/>
        <end position="1104"/>
    </location>
</feature>
<feature type="region of interest" description="Disordered" evidence="1">
    <location>
        <begin position="1130"/>
        <end position="1194"/>
    </location>
</feature>